<dbReference type="OrthoDB" id="2905805at2"/>
<dbReference type="Gene3D" id="3.40.50.1440">
    <property type="entry name" value="Tubulin/FtsZ, GTPase domain"/>
    <property type="match status" value="2"/>
</dbReference>
<proteinExistence type="predicted"/>
<dbReference type="EMBL" id="QRDZ01000013">
    <property type="protein sequence ID" value="RED76101.1"/>
    <property type="molecule type" value="Genomic_DNA"/>
</dbReference>
<accession>A0A3D9JPR6</accession>
<evidence type="ECO:0000313" key="3">
    <source>
        <dbReference type="Proteomes" id="UP000256977"/>
    </source>
</evidence>
<dbReference type="AlphaFoldDB" id="A0A3D9JPR6"/>
<feature type="compositionally biased region" description="Acidic residues" evidence="1">
    <location>
        <begin position="457"/>
        <end position="480"/>
    </location>
</feature>
<gene>
    <name evidence="2" type="ORF">DFP98_113162</name>
</gene>
<evidence type="ECO:0000256" key="1">
    <source>
        <dbReference type="SAM" id="MobiDB-lite"/>
    </source>
</evidence>
<keyword evidence="3" id="KW-1185">Reference proteome</keyword>
<reference evidence="2 3" key="1">
    <citation type="submission" date="2018-07" db="EMBL/GenBank/DDBJ databases">
        <title>Genomic Encyclopedia of Type Strains, Phase III (KMG-III): the genomes of soil and plant-associated and newly described type strains.</title>
        <authorList>
            <person name="Whitman W."/>
        </authorList>
    </citation>
    <scope>NUCLEOTIDE SEQUENCE [LARGE SCALE GENOMIC DNA]</scope>
    <source>
        <strain evidence="2 3">CECT 7287</strain>
    </source>
</reference>
<evidence type="ECO:0000313" key="2">
    <source>
        <dbReference type="EMBL" id="RED76101.1"/>
    </source>
</evidence>
<dbReference type="InterPro" id="IPR036525">
    <property type="entry name" value="Tubulin/FtsZ_GTPase_sf"/>
</dbReference>
<evidence type="ECO:0008006" key="4">
    <source>
        <dbReference type="Google" id="ProtNLM"/>
    </source>
</evidence>
<sequence length="480" mass="54033">MDFRRALPSIATTVVGFGQAGSRIADKFAGFKTADGKTVYVTHALNSNDGDLAELKYIPLENRVSLKLGGMGKDPEKGLRVLEENENARAILRDFIRNKVKPTDELTLFIAGLGGGSGTSTIIKAIEEFHDHHNNSLLKAKLLEIKENVGHEEFSRNVRKYQVEAFQQVRQKYKKVGVIVTIPTRSDGPDVLRQVSSFASKIWEITKNKTKGIAFTIFADNQMFYDRFQSISSDGRYNNYRDFANAELSSIFHEINVGSNIGGTSVTIDSNDFRRVIMEHNGCLILNRVEQNAKTVTNATELKQLFLSSLESNNFHDPIRLEEETENEETKSYAKVFHVGLLAIIPPELNHIGSSFIDDAKEEISSRLPLQGTIFSGFLNEHNQYNATIYTFYKAEALPTRLSIGLVEEYEEFMKKQQKIRFKTEGISQIAVAAEEFDFDDIDMLSEMGIEIKDSDITDSSDTPEVDEDFDFSDITPEDL</sequence>
<feature type="region of interest" description="Disordered" evidence="1">
    <location>
        <begin position="453"/>
        <end position="480"/>
    </location>
</feature>
<dbReference type="SUPFAM" id="SSF52490">
    <property type="entry name" value="Tubulin nucleotide-binding domain-like"/>
    <property type="match status" value="1"/>
</dbReference>
<comment type="caution">
    <text evidence="2">The sequence shown here is derived from an EMBL/GenBank/DDBJ whole genome shotgun (WGS) entry which is preliminary data.</text>
</comment>
<dbReference type="Proteomes" id="UP000256977">
    <property type="component" value="Unassembled WGS sequence"/>
</dbReference>
<name>A0A3D9JPR6_9BACL</name>
<organism evidence="2 3">
    <name type="scientific">Cohnella phaseoli</name>
    <dbReference type="NCBI Taxonomy" id="456490"/>
    <lineage>
        <taxon>Bacteria</taxon>
        <taxon>Bacillati</taxon>
        <taxon>Bacillota</taxon>
        <taxon>Bacilli</taxon>
        <taxon>Bacillales</taxon>
        <taxon>Paenibacillaceae</taxon>
        <taxon>Cohnella</taxon>
    </lineage>
</organism>
<dbReference type="RefSeq" id="WP_116061901.1">
    <property type="nucleotide sequence ID" value="NZ_QRDZ01000013.1"/>
</dbReference>
<protein>
    <recommendedName>
        <fullName evidence="4">Tubulin/FtsZ family with GTPase domain</fullName>
    </recommendedName>
</protein>